<accession>A0A1H7UK50</accession>
<dbReference type="Proteomes" id="UP000182719">
    <property type="component" value="Unassembled WGS sequence"/>
</dbReference>
<dbReference type="InterPro" id="IPR007463">
    <property type="entry name" value="DUF507"/>
</dbReference>
<evidence type="ECO:0008006" key="3">
    <source>
        <dbReference type="Google" id="ProtNLM"/>
    </source>
</evidence>
<reference evidence="2" key="1">
    <citation type="submission" date="2016-10" db="EMBL/GenBank/DDBJ databases">
        <authorList>
            <person name="Varghese N."/>
            <person name="Submissions S."/>
        </authorList>
    </citation>
    <scope>NUCLEOTIDE SEQUENCE [LARGE SCALE GENOMIC DNA]</scope>
    <source>
        <strain evidence="2">DSM 17044</strain>
    </source>
</reference>
<gene>
    <name evidence="1" type="ORF">SAMN05444354_11081</name>
</gene>
<proteinExistence type="predicted"/>
<keyword evidence="2" id="KW-1185">Reference proteome</keyword>
<name>A0A1H7UK50_STIAU</name>
<evidence type="ECO:0000313" key="1">
    <source>
        <dbReference type="EMBL" id="SEL97199.1"/>
    </source>
</evidence>
<evidence type="ECO:0000313" key="2">
    <source>
        <dbReference type="Proteomes" id="UP000182719"/>
    </source>
</evidence>
<dbReference type="EMBL" id="FOAP01000010">
    <property type="protein sequence ID" value="SEL97199.1"/>
    <property type="molecule type" value="Genomic_DNA"/>
</dbReference>
<protein>
    <recommendedName>
        <fullName evidence="3">DUF507 family protein</fullName>
    </recommendedName>
</protein>
<organism evidence="1 2">
    <name type="scientific">Stigmatella aurantiaca</name>
    <dbReference type="NCBI Taxonomy" id="41"/>
    <lineage>
        <taxon>Bacteria</taxon>
        <taxon>Pseudomonadati</taxon>
        <taxon>Myxococcota</taxon>
        <taxon>Myxococcia</taxon>
        <taxon>Myxococcales</taxon>
        <taxon>Cystobacterineae</taxon>
        <taxon>Archangiaceae</taxon>
        <taxon>Stigmatella</taxon>
    </lineage>
</organism>
<dbReference type="RefSeq" id="WP_075008055.1">
    <property type="nucleotide sequence ID" value="NZ_FOAP01000010.1"/>
</dbReference>
<dbReference type="OrthoDB" id="5513030at2"/>
<dbReference type="Pfam" id="PF04368">
    <property type="entry name" value="DUF507"/>
    <property type="match status" value="1"/>
</dbReference>
<sequence>MRLYPKVIPIISRECIQQLTQDGDIEVEMMRVADAEMDLSAIMREYLANEERVNQATREALERRGYDYSKFNQVKREMADVRGFKMGDEGIEYVINQMIEFLLISRNVEEVFSPDNVLRMKIFSVMKKHLDVDDEIDREARSRLKHLQEGTSAFDIEYNKTVEQIRRARGLI</sequence>
<dbReference type="AlphaFoldDB" id="A0A1H7UK50"/>